<dbReference type="PANTHER" id="PTHR10048">
    <property type="entry name" value="PHOSPHATIDYLINOSITOL KINASE"/>
    <property type="match status" value="1"/>
</dbReference>
<dbReference type="GO" id="GO:0006897">
    <property type="term" value="P:endocytosis"/>
    <property type="evidence" value="ECO:0007669"/>
    <property type="project" value="TreeGrafter"/>
</dbReference>
<evidence type="ECO:0000256" key="3">
    <source>
        <dbReference type="ARBA" id="ARBA00006209"/>
    </source>
</evidence>
<feature type="region of interest" description="Disordered" evidence="17">
    <location>
        <begin position="411"/>
        <end position="453"/>
    </location>
</feature>
<keyword evidence="9 16" id="KW-0418">Kinase</keyword>
<gene>
    <name evidence="22" type="primary">pik3c3</name>
</gene>
<dbReference type="GO" id="GO:0005524">
    <property type="term" value="F:ATP binding"/>
    <property type="evidence" value="ECO:0007669"/>
    <property type="project" value="UniProtKB-UniRule"/>
</dbReference>
<dbReference type="PROSITE" id="PS50290">
    <property type="entry name" value="PI3_4_KINASE_3"/>
    <property type="match status" value="1"/>
</dbReference>
<dbReference type="RefSeq" id="XP_031440691.1">
    <property type="nucleotide sequence ID" value="XM_031584831.2"/>
</dbReference>
<dbReference type="FunFam" id="1.25.40.70:FF:000003">
    <property type="entry name" value="Phosphatidylinositol 3-kinase catalytic subunit type 3"/>
    <property type="match status" value="1"/>
</dbReference>
<keyword evidence="14" id="KW-0131">Cell cycle</keyword>
<sequence>MDTFNYVYSCDLDINVQLKIGSLEGRRERKSYKALLEDPMLRFSGLYQETCSDLYVTSQVFAEGKPLALPVRTSYKAFSTRWNWNEWLRLPLKYPDLPQSAQVALTVWDVYGPGRATPVGGTTVTLFGKHGMFRQGMHDLKVWPGVEGDGADPSSTPGRTSSSLSEDQMGRLAKLTKAHRQGHMVKVDWLDRLTFREIEMINESEKRSSNFMYLMVEFPRVKTGEREYSIVYYEKDGDDNAPLLSSSDMVKVPDPQMCMENLVESKHHKLARSLRSGPSDHDLKPNAATRDQLNIIVSYPPTKLLNSEEQDLVWKFRYYLTTQEKALTKFLKCVNWALPQEAKQALELLGKWRPMDVEDSLELLSSQFTNPTVRRYAVARLEQADDEDLLMYLLQLVQALKYESYTDITSGLEPSNKRDSQGGMGESTTLGDLDSSQVSTAAAPTTQRGKEGTDGDILEQDLCTFLISRACKNSTLANYLYWYVIVECEDQDTQQRDPKTHEMYLSVMRRFSQALLKGDKSVRVMRSLLAAQQTFVDRLVQLMKAVQRESGNRKKKTERLQALLADNEKVNLSEIEPIPLPLEPQVRIKGIIPETATLFKSALMPAKLIFKAEDGGLYPVIFKHGDDLRQDQLILQIISLMDKLLRKENLDLKLTPYKVLATSTKHGFMQFVQSVPVAEVLATEGNIQSFFRKHAPSEKGPYGISPEVMDTYVKSCAGYCVITYILGVGDRHLDNLLLTKTGKLFHIDFGYILGRDPKPLPPPMKLSKEMVEGMGGMQSEQYQEFRKQCYTAFLHLRRYSNLILNLFSLMVDANIPDIALEPDKTVRKVQDKFRLDLSDEEAVHYMQSLIDESVGALFAAVVEQIHKFAQYWRR</sequence>
<dbReference type="InterPro" id="IPR015433">
    <property type="entry name" value="PI3/4_kinase"/>
</dbReference>
<dbReference type="FunFam" id="2.60.40.150:FF:000043">
    <property type="entry name" value="Phosphatidylinositol 3-kinase catalytic subunit type 3"/>
    <property type="match status" value="1"/>
</dbReference>
<dbReference type="GO" id="GO:0048015">
    <property type="term" value="P:phosphatidylinositol-mediated signaling"/>
    <property type="evidence" value="ECO:0007669"/>
    <property type="project" value="TreeGrafter"/>
</dbReference>
<evidence type="ECO:0000256" key="11">
    <source>
        <dbReference type="ARBA" id="ARBA00023006"/>
    </source>
</evidence>
<evidence type="ECO:0000256" key="12">
    <source>
        <dbReference type="ARBA" id="ARBA00023098"/>
    </source>
</evidence>
<comment type="similarity">
    <text evidence="3">Belongs to the PI3/PI4-kinase family. Type III PI4K subfamily.</text>
</comment>
<keyword evidence="6" id="KW-0132">Cell division</keyword>
<dbReference type="GO" id="GO:0034272">
    <property type="term" value="C:phosphatidylinositol 3-kinase complex, class III, type II"/>
    <property type="evidence" value="ECO:0007669"/>
    <property type="project" value="TreeGrafter"/>
</dbReference>
<evidence type="ECO:0000313" key="22">
    <source>
        <dbReference type="RefSeq" id="XP_031440691.1"/>
    </source>
</evidence>
<evidence type="ECO:0000313" key="21">
    <source>
        <dbReference type="Proteomes" id="UP000515152"/>
    </source>
</evidence>
<dbReference type="Gene3D" id="3.30.1010.10">
    <property type="entry name" value="Phosphatidylinositol 3-kinase Catalytic Subunit, Chain A, domain 4"/>
    <property type="match status" value="1"/>
</dbReference>
<feature type="domain" description="PIK helical" evidence="19">
    <location>
        <begin position="280"/>
        <end position="507"/>
    </location>
</feature>
<dbReference type="InterPro" id="IPR042236">
    <property type="entry name" value="PI3K_accessory_sf"/>
</dbReference>
<evidence type="ECO:0000256" key="5">
    <source>
        <dbReference type="ARBA" id="ARBA00019787"/>
    </source>
</evidence>
<dbReference type="SUPFAM" id="SSF48371">
    <property type="entry name" value="ARM repeat"/>
    <property type="match status" value="1"/>
</dbReference>
<dbReference type="InterPro" id="IPR035892">
    <property type="entry name" value="C2_domain_sf"/>
</dbReference>
<dbReference type="InterPro" id="IPR002420">
    <property type="entry name" value="PI3K-type_C2_dom"/>
</dbReference>
<dbReference type="InterPro" id="IPR057756">
    <property type="entry name" value="PI3-kinase_type3/VPS34_cat"/>
</dbReference>
<dbReference type="Gene3D" id="1.10.1070.11">
    <property type="entry name" value="Phosphatidylinositol 3-/4-kinase, catalytic domain"/>
    <property type="match status" value="1"/>
</dbReference>
<evidence type="ECO:0000256" key="14">
    <source>
        <dbReference type="ARBA" id="ARBA00023306"/>
    </source>
</evidence>
<keyword evidence="21" id="KW-1185">Reference proteome</keyword>
<organism evidence="21 22">
    <name type="scientific">Clupea harengus</name>
    <name type="common">Atlantic herring</name>
    <dbReference type="NCBI Taxonomy" id="7950"/>
    <lineage>
        <taxon>Eukaryota</taxon>
        <taxon>Metazoa</taxon>
        <taxon>Chordata</taxon>
        <taxon>Craniata</taxon>
        <taxon>Vertebrata</taxon>
        <taxon>Euteleostomi</taxon>
        <taxon>Actinopterygii</taxon>
        <taxon>Neopterygii</taxon>
        <taxon>Teleostei</taxon>
        <taxon>Clupei</taxon>
        <taxon>Clupeiformes</taxon>
        <taxon>Clupeoidei</taxon>
        <taxon>Clupeidae</taxon>
        <taxon>Clupea</taxon>
    </lineage>
</organism>
<evidence type="ECO:0000256" key="16">
    <source>
        <dbReference type="PIRNR" id="PIRNR000587"/>
    </source>
</evidence>
<dbReference type="GO" id="GO:0005777">
    <property type="term" value="C:peroxisome"/>
    <property type="evidence" value="ECO:0007669"/>
    <property type="project" value="TreeGrafter"/>
</dbReference>
<dbReference type="SMART" id="SM00145">
    <property type="entry name" value="PI3Ka"/>
    <property type="match status" value="1"/>
</dbReference>
<dbReference type="PROSITE" id="PS00916">
    <property type="entry name" value="PI3_4_KINASE_2"/>
    <property type="match status" value="1"/>
</dbReference>
<keyword evidence="10 16" id="KW-0067">ATP-binding</keyword>
<dbReference type="CDD" id="cd00870">
    <property type="entry name" value="PI3Ka_III"/>
    <property type="match status" value="1"/>
</dbReference>
<dbReference type="EC" id="2.7.1.137" evidence="4 16"/>
<dbReference type="PIRSF" id="PIRSF000587">
    <property type="entry name" value="PI3K_Vps34"/>
    <property type="match status" value="1"/>
</dbReference>
<evidence type="ECO:0000259" key="20">
    <source>
        <dbReference type="PROSITE" id="PS51547"/>
    </source>
</evidence>
<feature type="region of interest" description="Disordered" evidence="17">
    <location>
        <begin position="144"/>
        <end position="167"/>
    </location>
</feature>
<dbReference type="InterPro" id="IPR011009">
    <property type="entry name" value="Kinase-like_dom_sf"/>
</dbReference>
<dbReference type="FunFam" id="1.10.1070.11:FF:000002">
    <property type="entry name" value="Phosphatidylinositol 3-kinase catalytic subunit type 3"/>
    <property type="match status" value="1"/>
</dbReference>
<feature type="domain" description="PI3K/PI4K catalytic" evidence="18">
    <location>
        <begin position="592"/>
        <end position="858"/>
    </location>
</feature>
<evidence type="ECO:0000256" key="9">
    <source>
        <dbReference type="ARBA" id="ARBA00022777"/>
    </source>
</evidence>
<comment type="catalytic activity">
    <reaction evidence="15">
        <text>a 1,2-diacyl-sn-glycero-3-phospho-(1D-myo-inositol) + ATP = a 1,2-diacyl-sn-glycero-3-phospho-(1D-myo-inositol-3-phosphate) + ADP + H(+)</text>
        <dbReference type="Rhea" id="RHEA:12709"/>
        <dbReference type="ChEBI" id="CHEBI:15378"/>
        <dbReference type="ChEBI" id="CHEBI:30616"/>
        <dbReference type="ChEBI" id="CHEBI:57880"/>
        <dbReference type="ChEBI" id="CHEBI:58088"/>
        <dbReference type="ChEBI" id="CHEBI:456216"/>
        <dbReference type="EC" id="2.7.1.137"/>
    </reaction>
    <physiologicalReaction direction="left-to-right" evidence="15">
        <dbReference type="Rhea" id="RHEA:12710"/>
    </physiologicalReaction>
</comment>
<evidence type="ECO:0000256" key="4">
    <source>
        <dbReference type="ARBA" id="ARBA00012073"/>
    </source>
</evidence>
<dbReference type="GO" id="GO:0034271">
    <property type="term" value="C:phosphatidylinositol 3-kinase complex, class III, type I"/>
    <property type="evidence" value="ECO:0007669"/>
    <property type="project" value="TreeGrafter"/>
</dbReference>
<dbReference type="InterPro" id="IPR016024">
    <property type="entry name" value="ARM-type_fold"/>
</dbReference>
<dbReference type="InterPro" id="IPR036940">
    <property type="entry name" value="PI3/4_kinase_cat_sf"/>
</dbReference>
<dbReference type="CDD" id="cd08397">
    <property type="entry name" value="C2_PI3K_class_III"/>
    <property type="match status" value="1"/>
</dbReference>
<evidence type="ECO:0000256" key="1">
    <source>
        <dbReference type="ARBA" id="ARBA00001936"/>
    </source>
</evidence>
<evidence type="ECO:0000256" key="13">
    <source>
        <dbReference type="ARBA" id="ARBA00023211"/>
    </source>
</evidence>
<keyword evidence="13" id="KW-0464">Manganese</keyword>
<dbReference type="GO" id="GO:0000045">
    <property type="term" value="P:autophagosome assembly"/>
    <property type="evidence" value="ECO:0007669"/>
    <property type="project" value="TreeGrafter"/>
</dbReference>
<dbReference type="InterPro" id="IPR018936">
    <property type="entry name" value="PI3/4_kinase_CS"/>
</dbReference>
<evidence type="ECO:0000256" key="17">
    <source>
        <dbReference type="SAM" id="MobiDB-lite"/>
    </source>
</evidence>
<evidence type="ECO:0000256" key="15">
    <source>
        <dbReference type="ARBA" id="ARBA00023985"/>
    </source>
</evidence>
<dbReference type="Pfam" id="PF00454">
    <property type="entry name" value="PI3_PI4_kinase"/>
    <property type="match status" value="1"/>
</dbReference>
<evidence type="ECO:0000256" key="2">
    <source>
        <dbReference type="ARBA" id="ARBA00004214"/>
    </source>
</evidence>
<dbReference type="GO" id="GO:0030496">
    <property type="term" value="C:midbody"/>
    <property type="evidence" value="ECO:0007669"/>
    <property type="project" value="UniProtKB-SubCell"/>
</dbReference>
<evidence type="ECO:0000256" key="7">
    <source>
        <dbReference type="ARBA" id="ARBA00022679"/>
    </source>
</evidence>
<keyword evidence="7 16" id="KW-0808">Transferase</keyword>
<evidence type="ECO:0000259" key="19">
    <source>
        <dbReference type="PROSITE" id="PS51545"/>
    </source>
</evidence>
<evidence type="ECO:0000256" key="8">
    <source>
        <dbReference type="ARBA" id="ARBA00022741"/>
    </source>
</evidence>
<protein>
    <recommendedName>
        <fullName evidence="5 16">Phosphatidylinositol 3-kinase catalytic subunit type 3</fullName>
        <ecNumber evidence="4 16">2.7.1.137</ecNumber>
    </recommendedName>
</protein>
<keyword evidence="8 16" id="KW-0547">Nucleotide-binding</keyword>
<proteinExistence type="inferred from homology"/>
<dbReference type="Proteomes" id="UP000515152">
    <property type="component" value="Chromosome 18"/>
</dbReference>
<feature type="compositionally biased region" description="Low complexity" evidence="17">
    <location>
        <begin position="153"/>
        <end position="165"/>
    </location>
</feature>
<dbReference type="SMART" id="SM00146">
    <property type="entry name" value="PI3Kc"/>
    <property type="match status" value="1"/>
</dbReference>
<dbReference type="GO" id="GO:0000407">
    <property type="term" value="C:phagophore assembly site"/>
    <property type="evidence" value="ECO:0007669"/>
    <property type="project" value="TreeGrafter"/>
</dbReference>
<dbReference type="Pfam" id="PF00613">
    <property type="entry name" value="PI3Ka"/>
    <property type="match status" value="1"/>
</dbReference>
<accession>A0A6P8GS72</accession>
<dbReference type="Gene3D" id="1.25.40.70">
    <property type="entry name" value="Phosphatidylinositol 3-kinase, accessory domain (PIK)"/>
    <property type="match status" value="1"/>
</dbReference>
<dbReference type="GO" id="GO:0016303">
    <property type="term" value="F:1-phosphatidylinositol-3-kinase activity"/>
    <property type="evidence" value="ECO:0007669"/>
    <property type="project" value="UniProtKB-UniRule"/>
</dbReference>
<reference evidence="22" key="1">
    <citation type="submission" date="2025-08" db="UniProtKB">
        <authorList>
            <consortium name="RefSeq"/>
        </authorList>
    </citation>
    <scope>IDENTIFICATION</scope>
</reference>
<dbReference type="PROSITE" id="PS00915">
    <property type="entry name" value="PI3_4_KINASE_1"/>
    <property type="match status" value="1"/>
</dbReference>
<dbReference type="FunFam" id="3.30.1010.10:FF:000002">
    <property type="entry name" value="Phosphatidylinositol 3-kinase catalytic subunit type 3"/>
    <property type="match status" value="1"/>
</dbReference>
<dbReference type="AlphaFoldDB" id="A0A6P8GS72"/>
<dbReference type="CDD" id="cd00896">
    <property type="entry name" value="PI3Kc_III"/>
    <property type="match status" value="1"/>
</dbReference>
<dbReference type="SUPFAM" id="SSF56112">
    <property type="entry name" value="Protein kinase-like (PK-like)"/>
    <property type="match status" value="1"/>
</dbReference>
<dbReference type="GO" id="GO:0051301">
    <property type="term" value="P:cell division"/>
    <property type="evidence" value="ECO:0007669"/>
    <property type="project" value="UniProtKB-KW"/>
</dbReference>
<dbReference type="PROSITE" id="PS51547">
    <property type="entry name" value="C2_PI3K"/>
    <property type="match status" value="1"/>
</dbReference>
<dbReference type="PROSITE" id="PS51545">
    <property type="entry name" value="PIK_HELICAL"/>
    <property type="match status" value="1"/>
</dbReference>
<feature type="domain" description="C2 PI3K-type" evidence="20">
    <location>
        <begin position="12"/>
        <end position="181"/>
    </location>
</feature>
<name>A0A6P8GS72_CLUHA</name>
<dbReference type="InterPro" id="IPR000403">
    <property type="entry name" value="PI3/4_kinase_cat_dom"/>
</dbReference>
<evidence type="ECO:0000256" key="6">
    <source>
        <dbReference type="ARBA" id="ARBA00022618"/>
    </source>
</evidence>
<comment type="cofactor">
    <cofactor evidence="1">
        <name>Mn(2+)</name>
        <dbReference type="ChEBI" id="CHEBI:29035"/>
    </cofactor>
</comment>
<keyword evidence="11" id="KW-0072">Autophagy</keyword>
<dbReference type="Gene3D" id="2.60.40.150">
    <property type="entry name" value="C2 domain"/>
    <property type="match status" value="1"/>
</dbReference>
<dbReference type="SMART" id="SM00142">
    <property type="entry name" value="PI3K_C2"/>
    <property type="match status" value="1"/>
</dbReference>
<feature type="compositionally biased region" description="Polar residues" evidence="17">
    <location>
        <begin position="426"/>
        <end position="447"/>
    </location>
</feature>
<dbReference type="CTD" id="5289"/>
<keyword evidence="12" id="KW-0443">Lipid metabolism</keyword>
<evidence type="ECO:0000256" key="10">
    <source>
        <dbReference type="ARBA" id="ARBA00022840"/>
    </source>
</evidence>
<comment type="subcellular location">
    <subcellularLocation>
        <location evidence="2">Midbody</location>
    </subcellularLocation>
</comment>
<dbReference type="PANTHER" id="PTHR10048:SF7">
    <property type="entry name" value="PHOSPHATIDYLINOSITOL 3-KINASE CATALYTIC SUBUNIT TYPE 3"/>
    <property type="match status" value="1"/>
</dbReference>
<dbReference type="Pfam" id="PF00792">
    <property type="entry name" value="PI3K_C2"/>
    <property type="match status" value="1"/>
</dbReference>
<dbReference type="SUPFAM" id="SSF49562">
    <property type="entry name" value="C2 domain (Calcium/lipid-binding domain, CaLB)"/>
    <property type="match status" value="1"/>
</dbReference>
<dbReference type="GO" id="GO:0005768">
    <property type="term" value="C:endosome"/>
    <property type="evidence" value="ECO:0007669"/>
    <property type="project" value="TreeGrafter"/>
</dbReference>
<dbReference type="InterPro" id="IPR008290">
    <property type="entry name" value="PI3K_Vps34"/>
</dbReference>
<evidence type="ECO:0000259" key="18">
    <source>
        <dbReference type="PROSITE" id="PS50290"/>
    </source>
</evidence>
<dbReference type="InterPro" id="IPR001263">
    <property type="entry name" value="PI3K_accessory_dom"/>
</dbReference>
<dbReference type="GeneID" id="105904572"/>